<dbReference type="Proteomes" id="UP001055811">
    <property type="component" value="Linkage Group LG09"/>
</dbReference>
<name>A0ACB8YZL1_CICIN</name>
<sequence>MVTCMISSSLEDKGFEPFVIRGIIQNGQQQVTFNADAIGDALKLPHHSMYSTFLEEKACRKTLPRLEYNVLLQGPRRNLVPRQCFPPTWKLLTCVISKCLAYKKGNQGQLSLFVMQIVYAMVVNIRLEFASMIVGVFVPLTTKEKRQSIIHFPRFL</sequence>
<evidence type="ECO:0000313" key="2">
    <source>
        <dbReference type="Proteomes" id="UP001055811"/>
    </source>
</evidence>
<evidence type="ECO:0000313" key="1">
    <source>
        <dbReference type="EMBL" id="KAI3690543.1"/>
    </source>
</evidence>
<comment type="caution">
    <text evidence="1">The sequence shown here is derived from an EMBL/GenBank/DDBJ whole genome shotgun (WGS) entry which is preliminary data.</text>
</comment>
<gene>
    <name evidence="1" type="ORF">L2E82_48624</name>
</gene>
<reference evidence="1 2" key="2">
    <citation type="journal article" date="2022" name="Mol. Ecol. Resour.">
        <title>The genomes of chicory, endive, great burdock and yacon provide insights into Asteraceae paleo-polyploidization history and plant inulin production.</title>
        <authorList>
            <person name="Fan W."/>
            <person name="Wang S."/>
            <person name="Wang H."/>
            <person name="Wang A."/>
            <person name="Jiang F."/>
            <person name="Liu H."/>
            <person name="Zhao H."/>
            <person name="Xu D."/>
            <person name="Zhang Y."/>
        </authorList>
    </citation>
    <scope>NUCLEOTIDE SEQUENCE [LARGE SCALE GENOMIC DNA]</scope>
    <source>
        <strain evidence="2">cv. Punajuju</strain>
        <tissue evidence="1">Leaves</tissue>
    </source>
</reference>
<proteinExistence type="predicted"/>
<protein>
    <submittedName>
        <fullName evidence="1">Uncharacterized protein</fullName>
    </submittedName>
</protein>
<dbReference type="EMBL" id="CM042017">
    <property type="protein sequence ID" value="KAI3690543.1"/>
    <property type="molecule type" value="Genomic_DNA"/>
</dbReference>
<organism evidence="1 2">
    <name type="scientific">Cichorium intybus</name>
    <name type="common">Chicory</name>
    <dbReference type="NCBI Taxonomy" id="13427"/>
    <lineage>
        <taxon>Eukaryota</taxon>
        <taxon>Viridiplantae</taxon>
        <taxon>Streptophyta</taxon>
        <taxon>Embryophyta</taxon>
        <taxon>Tracheophyta</taxon>
        <taxon>Spermatophyta</taxon>
        <taxon>Magnoliopsida</taxon>
        <taxon>eudicotyledons</taxon>
        <taxon>Gunneridae</taxon>
        <taxon>Pentapetalae</taxon>
        <taxon>asterids</taxon>
        <taxon>campanulids</taxon>
        <taxon>Asterales</taxon>
        <taxon>Asteraceae</taxon>
        <taxon>Cichorioideae</taxon>
        <taxon>Cichorieae</taxon>
        <taxon>Cichoriinae</taxon>
        <taxon>Cichorium</taxon>
    </lineage>
</organism>
<keyword evidence="2" id="KW-1185">Reference proteome</keyword>
<reference evidence="2" key="1">
    <citation type="journal article" date="2022" name="Mol. Ecol. Resour.">
        <title>The genomes of chicory, endive, great burdock and yacon provide insights into Asteraceae palaeo-polyploidization history and plant inulin production.</title>
        <authorList>
            <person name="Fan W."/>
            <person name="Wang S."/>
            <person name="Wang H."/>
            <person name="Wang A."/>
            <person name="Jiang F."/>
            <person name="Liu H."/>
            <person name="Zhao H."/>
            <person name="Xu D."/>
            <person name="Zhang Y."/>
        </authorList>
    </citation>
    <scope>NUCLEOTIDE SEQUENCE [LARGE SCALE GENOMIC DNA]</scope>
    <source>
        <strain evidence="2">cv. Punajuju</strain>
    </source>
</reference>
<accession>A0ACB8YZL1</accession>